<reference evidence="1" key="1">
    <citation type="submission" date="2014-11" db="EMBL/GenBank/DDBJ databases">
        <authorList>
            <person name="Amaro Gonzalez C."/>
        </authorList>
    </citation>
    <scope>NUCLEOTIDE SEQUENCE</scope>
</reference>
<reference evidence="1" key="2">
    <citation type="journal article" date="2015" name="Fish Shellfish Immunol.">
        <title>Early steps in the European eel (Anguilla anguilla)-Vibrio vulnificus interaction in the gills: Role of the RtxA13 toxin.</title>
        <authorList>
            <person name="Callol A."/>
            <person name="Pajuelo D."/>
            <person name="Ebbesson L."/>
            <person name="Teles M."/>
            <person name="MacKenzie S."/>
            <person name="Amaro C."/>
        </authorList>
    </citation>
    <scope>NUCLEOTIDE SEQUENCE</scope>
</reference>
<dbReference type="EMBL" id="GBXM01094093">
    <property type="protein sequence ID" value="JAH14484.1"/>
    <property type="molecule type" value="Transcribed_RNA"/>
</dbReference>
<organism evidence="1">
    <name type="scientific">Anguilla anguilla</name>
    <name type="common">European freshwater eel</name>
    <name type="synonym">Muraena anguilla</name>
    <dbReference type="NCBI Taxonomy" id="7936"/>
    <lineage>
        <taxon>Eukaryota</taxon>
        <taxon>Metazoa</taxon>
        <taxon>Chordata</taxon>
        <taxon>Craniata</taxon>
        <taxon>Vertebrata</taxon>
        <taxon>Euteleostomi</taxon>
        <taxon>Actinopterygii</taxon>
        <taxon>Neopterygii</taxon>
        <taxon>Teleostei</taxon>
        <taxon>Anguilliformes</taxon>
        <taxon>Anguillidae</taxon>
        <taxon>Anguilla</taxon>
    </lineage>
</organism>
<protein>
    <submittedName>
        <fullName evidence="1">Uncharacterized protein</fullName>
    </submittedName>
</protein>
<proteinExistence type="predicted"/>
<accession>A0A0E9QCH3</accession>
<sequence length="12" mass="1486">MMMVGSRDDEWE</sequence>
<evidence type="ECO:0000313" key="1">
    <source>
        <dbReference type="EMBL" id="JAH14484.1"/>
    </source>
</evidence>
<name>A0A0E9QCH3_ANGAN</name>